<organism evidence="1 2">
    <name type="scientific">Cenococcum geophilum 1.58</name>
    <dbReference type="NCBI Taxonomy" id="794803"/>
    <lineage>
        <taxon>Eukaryota</taxon>
        <taxon>Fungi</taxon>
        <taxon>Dikarya</taxon>
        <taxon>Ascomycota</taxon>
        <taxon>Pezizomycotina</taxon>
        <taxon>Dothideomycetes</taxon>
        <taxon>Pleosporomycetidae</taxon>
        <taxon>Gloniales</taxon>
        <taxon>Gloniaceae</taxon>
        <taxon>Cenococcum</taxon>
    </lineage>
</organism>
<keyword evidence="2" id="KW-1185">Reference proteome</keyword>
<name>A0ACC8EKU0_9PEZI</name>
<dbReference type="EMBL" id="KV748285">
    <property type="protein sequence ID" value="OCK86804.1"/>
    <property type="molecule type" value="Genomic_DNA"/>
</dbReference>
<accession>A0ACC8EKU0</accession>
<protein>
    <submittedName>
        <fullName evidence="1">Uncharacterized protein</fullName>
    </submittedName>
</protein>
<reference evidence="1 2" key="1">
    <citation type="journal article" date="2016" name="Nat. Commun.">
        <title>Ectomycorrhizal ecology is imprinted in the genome of the dominant symbiotic fungus Cenococcum geophilum.</title>
        <authorList>
            <consortium name="DOE Joint Genome Institute"/>
            <person name="Peter M."/>
            <person name="Kohler A."/>
            <person name="Ohm R.A."/>
            <person name="Kuo A."/>
            <person name="Krutzmann J."/>
            <person name="Morin E."/>
            <person name="Arend M."/>
            <person name="Barry K.W."/>
            <person name="Binder M."/>
            <person name="Choi C."/>
            <person name="Clum A."/>
            <person name="Copeland A."/>
            <person name="Grisel N."/>
            <person name="Haridas S."/>
            <person name="Kipfer T."/>
            <person name="LaButti K."/>
            <person name="Lindquist E."/>
            <person name="Lipzen A."/>
            <person name="Maire R."/>
            <person name="Meier B."/>
            <person name="Mihaltcheva S."/>
            <person name="Molinier V."/>
            <person name="Murat C."/>
            <person name="Poggeler S."/>
            <person name="Quandt C.A."/>
            <person name="Sperisen C."/>
            <person name="Tritt A."/>
            <person name="Tisserant E."/>
            <person name="Crous P.W."/>
            <person name="Henrissat B."/>
            <person name="Nehls U."/>
            <person name="Egli S."/>
            <person name="Spatafora J.W."/>
            <person name="Grigoriev I.V."/>
            <person name="Martin F.M."/>
        </authorList>
    </citation>
    <scope>NUCLEOTIDE SEQUENCE [LARGE SCALE GENOMIC DNA]</scope>
    <source>
        <strain evidence="1 2">1.58</strain>
    </source>
</reference>
<proteinExistence type="predicted"/>
<evidence type="ECO:0000313" key="2">
    <source>
        <dbReference type="Proteomes" id="UP000250078"/>
    </source>
</evidence>
<sequence>MPALLRRNLTCFYCGRRSAKKQTGQIRQWQCENCEAVNYLDENGQITDPPAIQTPKAPVQYAHTVPRATSPELGSPDETLFCQACQKNQYLLTQALAEYLPPQNDPKYAEYETSISQYRRSLEERYPQVCVNCAPRVRQRIRAAGYAAKTDHLRRMMQRTKHGSVPSRKVGWGWRNVLVFLGGQAYAISIILSLIWHIFGVFLNPIPEYGMRPAETPGPRICLTQAVRDQEVEQACFSSMVPLAKDGLMLGIFSFWWNNRLNEKVKGSGGRMVGLSAHLKFQMVVLAVRATGIWCLQEVGTIKLALQVFRAAHLFMIIFTIITTFISFRLVKIDHTPNFSFNQTIEPLLPEAPNGQLRNGTPRPPGSSFDTIASSFGSSFPISSLAPAPSTAIQYPPSPTTTATESNTSDTETEATATDLYDQDNSMDWTPTRVSPFQPRRAVRSGAQLGQSPQQPQRPQQLGQGLPSPFYGVLPPAPKAPAHKISNPFPQPVFKKASLTSQKDFFSKMMVSQGEPQSEGTSFGSKANGRSKREMQLGEAKFQLKEEPRDTGLEAMFDSVFSIKDDPAEVRATEIQAKRQGEVKEESRLWAFGQMILVGCLPIAIGATVVLWKGWY</sequence>
<dbReference type="Proteomes" id="UP000250078">
    <property type="component" value="Unassembled WGS sequence"/>
</dbReference>
<gene>
    <name evidence="1" type="ORF">K441DRAFT_691512</name>
</gene>
<evidence type="ECO:0000313" key="1">
    <source>
        <dbReference type="EMBL" id="OCK86804.1"/>
    </source>
</evidence>